<name>A0AA92LR95_9VIBR</name>
<proteinExistence type="predicted"/>
<accession>A0AA92LR95</accession>
<evidence type="ECO:0000313" key="2">
    <source>
        <dbReference type="EMBL" id="QRG82798.1"/>
    </source>
</evidence>
<sequence length="520" mass="59173">MRSKKFWIIGAICIGLLGVYCMSDESSLASAADSSDSTSQSTTRTHRQYERTSLVEVKQALTGSALENAHKKDGDDAFNSAILGQPGPITNPFHTTEDGSFYDSSLGYEDSRSKEAPSENNKPIINLTVEQQLQTIIYAWELNQNSPISYSLNLNQLFEDPDGDLLTTRIWLENANGLRVLNQGQMMVLGAPENIKTITYLAVAARDDYHGDSDHAWVTTRFELPVVTPGHNDTEHPLIGDTVYRLETTQNLGGTAYAYEVVYCEAFQFEDDEVLYAASSNKHQCPEEGDLKKVGEYKISDDSLIVYVHGVRQIWTTKKVYASQVHKETQNYFTTVFDGKQFESYTMQKNKQSMEKRINVHTGEYEYQGTLFDYLFPISGGGYINGTASNYIFDRSVQGNEPVHKLDSDLNMKSNQHDLFCHDYLFYWYSSIVAGRGEFADIISSSMDFDGITPIHCAEWPDDYWQRTFMFYNLEYTDYDIFIPGEVYSYVLKPHPQFADRVEEFKINMIYHAPVLTNTQ</sequence>
<feature type="compositionally biased region" description="Low complexity" evidence="1">
    <location>
        <begin position="30"/>
        <end position="43"/>
    </location>
</feature>
<dbReference type="RefSeq" id="WP_203346771.1">
    <property type="nucleotide sequence ID" value="NZ_CP069195.1"/>
</dbReference>
<protein>
    <submittedName>
        <fullName evidence="2">Uncharacterized protein</fullName>
    </submittedName>
</protein>
<feature type="region of interest" description="Disordered" evidence="1">
    <location>
        <begin position="30"/>
        <end position="50"/>
    </location>
</feature>
<evidence type="ECO:0000256" key="1">
    <source>
        <dbReference type="SAM" id="MobiDB-lite"/>
    </source>
</evidence>
<reference evidence="2 3" key="1">
    <citation type="submission" date="2021-01" db="EMBL/GenBank/DDBJ databases">
        <title>Characterization of a novel blaVMB-2- harboring plasmid in Vibrio diabolicus.</title>
        <authorList>
            <person name="Liu M."/>
        </authorList>
    </citation>
    <scope>NUCLEOTIDE SEQUENCE [LARGE SCALE GENOMIC DNA]</scope>
    <source>
        <strain evidence="2 3">SLV18</strain>
    </source>
</reference>
<gene>
    <name evidence="2" type="ORF">JOS67_14675</name>
</gene>
<dbReference type="EMBL" id="CP069195">
    <property type="protein sequence ID" value="QRG82798.1"/>
    <property type="molecule type" value="Genomic_DNA"/>
</dbReference>
<evidence type="ECO:0000313" key="3">
    <source>
        <dbReference type="Proteomes" id="UP000596337"/>
    </source>
</evidence>
<organism evidence="2 3">
    <name type="scientific">Vibrio diabolicus</name>
    <dbReference type="NCBI Taxonomy" id="50719"/>
    <lineage>
        <taxon>Bacteria</taxon>
        <taxon>Pseudomonadati</taxon>
        <taxon>Pseudomonadota</taxon>
        <taxon>Gammaproteobacteria</taxon>
        <taxon>Vibrionales</taxon>
        <taxon>Vibrionaceae</taxon>
        <taxon>Vibrio</taxon>
        <taxon>Vibrio diabolicus subgroup</taxon>
    </lineage>
</organism>
<dbReference type="Proteomes" id="UP000596337">
    <property type="component" value="Chromosome 1"/>
</dbReference>
<dbReference type="AlphaFoldDB" id="A0AA92LR95"/>